<evidence type="ECO:0000313" key="2">
    <source>
        <dbReference type="EMBL" id="SDI40090.1"/>
    </source>
</evidence>
<evidence type="ECO:0000313" key="3">
    <source>
        <dbReference type="Proteomes" id="UP000199202"/>
    </source>
</evidence>
<protein>
    <recommendedName>
        <fullName evidence="1">WYL domain-containing protein</fullName>
    </recommendedName>
</protein>
<evidence type="ECO:0000259" key="1">
    <source>
        <dbReference type="Pfam" id="PF13280"/>
    </source>
</evidence>
<dbReference type="EMBL" id="FNDJ01000005">
    <property type="protein sequence ID" value="SDI40090.1"/>
    <property type="molecule type" value="Genomic_DNA"/>
</dbReference>
<dbReference type="PANTHER" id="PTHR34580:SF3">
    <property type="entry name" value="PROTEIN PAFB"/>
    <property type="match status" value="1"/>
</dbReference>
<dbReference type="STRING" id="633440.SAMN05421869_105325"/>
<proteinExistence type="predicted"/>
<dbReference type="PANTHER" id="PTHR34580">
    <property type="match status" value="1"/>
</dbReference>
<keyword evidence="3" id="KW-1185">Reference proteome</keyword>
<dbReference type="Pfam" id="PF13280">
    <property type="entry name" value="WYL"/>
    <property type="match status" value="1"/>
</dbReference>
<accession>A0A1G8KB57</accession>
<gene>
    <name evidence="2" type="ORF">SAMN05421869_105325</name>
</gene>
<sequence length="111" mass="12502">MTGIEETSLRALAKLEQVLPARLRHRVNAVQTHTVRIDREGPTVDADLLSRVAAACRDHEQLRFDYTDHHGECASRKAEPHSLVSRGNFEVLAPVELKESLRALGKRLAWL</sequence>
<feature type="domain" description="WYL" evidence="1">
    <location>
        <begin position="48"/>
        <end position="88"/>
    </location>
</feature>
<name>A0A1G8KB57_9ACTN</name>
<organism evidence="2 3">
    <name type="scientific">Nonomuraea jiangxiensis</name>
    <dbReference type="NCBI Taxonomy" id="633440"/>
    <lineage>
        <taxon>Bacteria</taxon>
        <taxon>Bacillati</taxon>
        <taxon>Actinomycetota</taxon>
        <taxon>Actinomycetes</taxon>
        <taxon>Streptosporangiales</taxon>
        <taxon>Streptosporangiaceae</taxon>
        <taxon>Nonomuraea</taxon>
    </lineage>
</organism>
<dbReference type="Proteomes" id="UP000199202">
    <property type="component" value="Unassembled WGS sequence"/>
</dbReference>
<dbReference type="InterPro" id="IPR026881">
    <property type="entry name" value="WYL_dom"/>
</dbReference>
<reference evidence="2 3" key="1">
    <citation type="submission" date="2016-10" db="EMBL/GenBank/DDBJ databases">
        <authorList>
            <person name="de Groot N.N."/>
        </authorList>
    </citation>
    <scope>NUCLEOTIDE SEQUENCE [LARGE SCALE GENOMIC DNA]</scope>
    <source>
        <strain evidence="2 3">CGMCC 4.6533</strain>
    </source>
</reference>
<dbReference type="AlphaFoldDB" id="A0A1G8KB57"/>
<dbReference type="InterPro" id="IPR051534">
    <property type="entry name" value="CBASS_pafABC_assoc_protein"/>
</dbReference>